<keyword evidence="3" id="KW-1185">Reference proteome</keyword>
<dbReference type="AlphaFoldDB" id="A0A1H5SHR8"/>
<dbReference type="EMBL" id="CP018839">
    <property type="protein sequence ID" value="APR04782.1"/>
    <property type="molecule type" value="Genomic_DNA"/>
</dbReference>
<name>A0A1H5SHR8_9RHOO</name>
<evidence type="ECO:0000313" key="3">
    <source>
        <dbReference type="Proteomes" id="UP000185739"/>
    </source>
</evidence>
<evidence type="ECO:0000259" key="1">
    <source>
        <dbReference type="Pfam" id="PF14090"/>
    </source>
</evidence>
<dbReference type="KEGG" id="tcl:Tchl_1935"/>
<proteinExistence type="predicted"/>
<organism evidence="2 3">
    <name type="scientific">Thauera chlorobenzoica</name>
    <dbReference type="NCBI Taxonomy" id="96773"/>
    <lineage>
        <taxon>Bacteria</taxon>
        <taxon>Pseudomonadati</taxon>
        <taxon>Pseudomonadota</taxon>
        <taxon>Betaproteobacteria</taxon>
        <taxon>Rhodocyclales</taxon>
        <taxon>Zoogloeaceae</taxon>
        <taxon>Thauera</taxon>
    </lineage>
</organism>
<reference evidence="2 3" key="1">
    <citation type="submission" date="2016-12" db="EMBL/GenBank/DDBJ databases">
        <title>Complete genome sequence of Thauera chlorobenzoica, a Betaproteobacterium degrading haloaromatics anaerobically to CO2 and halides.</title>
        <authorList>
            <person name="Goris T."/>
            <person name="Mergelsberg M."/>
            <person name="Boll M."/>
        </authorList>
    </citation>
    <scope>NUCLEOTIDE SEQUENCE [LARGE SCALE GENOMIC DNA]</scope>
    <source>
        <strain evidence="2 3">3CB1</strain>
    </source>
</reference>
<dbReference type="Pfam" id="PF14090">
    <property type="entry name" value="HTH_39"/>
    <property type="match status" value="1"/>
</dbReference>
<gene>
    <name evidence="2" type="ORF">Tchl_1935</name>
</gene>
<dbReference type="OrthoDB" id="5460933at2"/>
<protein>
    <recommendedName>
        <fullName evidence="1">Winged helix-turn-helix domain-containing protein</fullName>
    </recommendedName>
</protein>
<dbReference type="RefSeq" id="WP_075148212.1">
    <property type="nucleotide sequence ID" value="NZ_CP018839.1"/>
</dbReference>
<dbReference type="Proteomes" id="UP000185739">
    <property type="component" value="Chromosome"/>
</dbReference>
<accession>A0A1H5SHR8</accession>
<evidence type="ECO:0000313" key="2">
    <source>
        <dbReference type="EMBL" id="APR04782.1"/>
    </source>
</evidence>
<sequence length="81" mass="9072">MRPAESKALQRQRIMTAMACEGPIATSEARERLGIMHPAGRVAELRRMGYAIKTVWRYVADAEGVLHRQGVYALEGAHHEN</sequence>
<dbReference type="STRING" id="96773.Tchl_1935"/>
<feature type="domain" description="Winged helix-turn-helix" evidence="1">
    <location>
        <begin position="10"/>
        <end position="74"/>
    </location>
</feature>
<dbReference type="InterPro" id="IPR055245">
    <property type="entry name" value="HTH_proteobacteria"/>
</dbReference>